<proteinExistence type="predicted"/>
<feature type="transmembrane region" description="Helical" evidence="2">
    <location>
        <begin position="348"/>
        <end position="371"/>
    </location>
</feature>
<dbReference type="OrthoDB" id="496882at2759"/>
<feature type="transmembrane region" description="Helical" evidence="2">
    <location>
        <begin position="411"/>
        <end position="433"/>
    </location>
</feature>
<organism evidence="3 4">
    <name type="scientific">Pycnococcus provasolii</name>
    <dbReference type="NCBI Taxonomy" id="41880"/>
    <lineage>
        <taxon>Eukaryota</taxon>
        <taxon>Viridiplantae</taxon>
        <taxon>Chlorophyta</taxon>
        <taxon>Pseudoscourfieldiophyceae</taxon>
        <taxon>Pseudoscourfieldiales</taxon>
        <taxon>Pycnococcaceae</taxon>
        <taxon>Pycnococcus</taxon>
    </lineage>
</organism>
<feature type="region of interest" description="Disordered" evidence="1">
    <location>
        <begin position="1153"/>
        <end position="1183"/>
    </location>
</feature>
<evidence type="ECO:0000256" key="1">
    <source>
        <dbReference type="SAM" id="MobiDB-lite"/>
    </source>
</evidence>
<sequence>MLGRSGANHNVSVSIGDPLAATRGRRRTLLQSEDAINQATAAAGELASQNDGTVVSNLVSDIIEIEKNVLEDPSQYWKGDRDLFAASYLPFFSACRGFDSYMHLYQILEIPYQKYELTSSTGEASTIGNYGGCDLVTPEETIFIFQWAPQQQMPNADGCNLEFQCLYEENILEAAALSRWFEAEQDTLFYITESPEPNKNMFQSSMLARDDTDPPMDTSAYAADIASQSIIPVTFTSAAGQYQKGTAPTSVSMDMSFWQKSFYDKQMVEIELTLDEFVNVKKHDGEYKLSISLEALNWFNLLNSFRYDFLFYILLFIGLGGLAVFINASFWLLNRICTRLREPPKFRFLPYLSVATTAPFYGTILATIPFFTAQYGVRLLIANIGIDGFPDDLDNLGKTLSSKEVTRAMNGRMAVCFMVVSVFMMVASSKILVPKRATSDGMFIEEDEDTIFHPEAWKRSHYILINILVNGLNIALIEFSFTTFYSENFFTVFVAMKALHLVVENYVGEFLQEDLVSCPTSVGLAMTGGLVTIAAEDFTDFTLGTYMDFVISLGEYVFLDAALGAVFQYIGRANSFITRTYYRLRGNLVAADLAGGYVESEESVVEDLMSFLTGWGVNSVTLIMTPFMIYFYFDFNEQLQFAELFGIRTKDLIIYILFALVIMPFQMVMDIFIFNTQELFHGWKVYEYMKYASYRFNNRSARWKGFEAQTDQSISESLRSIDLLCFSSQFYFIVGIAGTGVFVFALSIAMMLRVEYNMFKDPMLSFCCLLTLGSCSMVQRAAMLIANYGGLWAIKGDGRNFSDGLLDDPDELPFETVKQDIQDEGRGGRWSSIDDLTVADLTSTAFRHRFLEYNRSWILEQLTEILTPRTAKRLSKLRKGGARVSISDDSDSDDDGPEMRFEGPVNLSPSSYGILRLWLSHARQSASGHFGRRVGGLSSSSDSDSDGGIAARMRRFGGPVRLSDDAQALLLGWLAAARQAQGERGTTKRALSSSDDDSSSDGSERGRRMRNLGPVILAPRSRMMLVTWLSHARASGQRKAMHSKPAQQAVLSSESDDDSGSDDAAAAMTRSTKMVLHPQSLSLIRQWLDAAKKRRGTAQKSRDNLMLSDLDTETDMDDVGGRFRNAPIPRPDGAAAHVLREWIKNMRRKLAERALLDSSTDSGDGGGGGGGGRRLLSSTSDDD</sequence>
<feature type="transmembrane region" description="Helical" evidence="2">
    <location>
        <begin position="309"/>
        <end position="336"/>
    </location>
</feature>
<feature type="region of interest" description="Disordered" evidence="1">
    <location>
        <begin position="883"/>
        <end position="905"/>
    </location>
</feature>
<feature type="transmembrane region" description="Helical" evidence="2">
    <location>
        <begin position="612"/>
        <end position="633"/>
    </location>
</feature>
<feature type="transmembrane region" description="Helical" evidence="2">
    <location>
        <begin position="730"/>
        <end position="752"/>
    </location>
</feature>
<feature type="compositionally biased region" description="Gly residues" evidence="1">
    <location>
        <begin position="1163"/>
        <end position="1173"/>
    </location>
</feature>
<protein>
    <submittedName>
        <fullName evidence="3">Uncharacterized protein</fullName>
    </submittedName>
</protein>
<dbReference type="AlphaFoldDB" id="A0A830H718"/>
<keyword evidence="2" id="KW-1133">Transmembrane helix</keyword>
<evidence type="ECO:0000256" key="2">
    <source>
        <dbReference type="SAM" id="Phobius"/>
    </source>
</evidence>
<keyword evidence="2" id="KW-0472">Membrane</keyword>
<reference evidence="3" key="1">
    <citation type="submission" date="2020-10" db="EMBL/GenBank/DDBJ databases">
        <title>Unveiling of a novel bifunctional photoreceptor, Dualchrome1, isolated from a cosmopolitan green alga.</title>
        <authorList>
            <person name="Suzuki S."/>
            <person name="Kawachi M."/>
        </authorList>
    </citation>
    <scope>NUCLEOTIDE SEQUENCE</scope>
    <source>
        <strain evidence="3">NIES 2893</strain>
    </source>
</reference>
<feature type="region of interest" description="Disordered" evidence="1">
    <location>
        <begin position="981"/>
        <end position="1014"/>
    </location>
</feature>
<dbReference type="Proteomes" id="UP000660262">
    <property type="component" value="Unassembled WGS sequence"/>
</dbReference>
<accession>A0A830H718</accession>
<feature type="region of interest" description="Disordered" evidence="1">
    <location>
        <begin position="1036"/>
        <end position="1065"/>
    </location>
</feature>
<feature type="compositionally biased region" description="Low complexity" evidence="1">
    <location>
        <begin position="1174"/>
        <end position="1183"/>
    </location>
</feature>
<dbReference type="EMBL" id="BNJQ01000002">
    <property type="protein sequence ID" value="GHP01850.1"/>
    <property type="molecule type" value="Genomic_DNA"/>
</dbReference>
<comment type="caution">
    <text evidence="3">The sequence shown here is derived from an EMBL/GenBank/DDBJ whole genome shotgun (WGS) entry which is preliminary data.</text>
</comment>
<keyword evidence="2" id="KW-0812">Transmembrane</keyword>
<feature type="transmembrane region" description="Helical" evidence="2">
    <location>
        <begin position="462"/>
        <end position="485"/>
    </location>
</feature>
<keyword evidence="4" id="KW-1185">Reference proteome</keyword>
<feature type="transmembrane region" description="Helical" evidence="2">
    <location>
        <begin position="653"/>
        <end position="674"/>
    </location>
</feature>
<name>A0A830H718_9CHLO</name>
<evidence type="ECO:0000313" key="3">
    <source>
        <dbReference type="EMBL" id="GHP01850.1"/>
    </source>
</evidence>
<gene>
    <name evidence="3" type="ORF">PPROV_000060700</name>
</gene>
<evidence type="ECO:0000313" key="4">
    <source>
        <dbReference type="Proteomes" id="UP000660262"/>
    </source>
</evidence>